<evidence type="ECO:0000256" key="2">
    <source>
        <dbReference type="SAM" id="SignalP"/>
    </source>
</evidence>
<organism evidence="4 5">
    <name type="scientific">Mesorhizobium marinum</name>
    <dbReference type="NCBI Taxonomy" id="3228790"/>
    <lineage>
        <taxon>Bacteria</taxon>
        <taxon>Pseudomonadati</taxon>
        <taxon>Pseudomonadota</taxon>
        <taxon>Alphaproteobacteria</taxon>
        <taxon>Hyphomicrobiales</taxon>
        <taxon>Phyllobacteriaceae</taxon>
        <taxon>Mesorhizobium</taxon>
    </lineage>
</organism>
<evidence type="ECO:0000256" key="1">
    <source>
        <dbReference type="SAM" id="MobiDB-lite"/>
    </source>
</evidence>
<feature type="compositionally biased region" description="Basic and acidic residues" evidence="1">
    <location>
        <begin position="231"/>
        <end position="242"/>
    </location>
</feature>
<keyword evidence="5" id="KW-1185">Reference proteome</keyword>
<dbReference type="RefSeq" id="WP_367722445.1">
    <property type="nucleotide sequence ID" value="NZ_JBFOCI010000001.1"/>
</dbReference>
<dbReference type="PANTHER" id="PTHR38731">
    <property type="entry name" value="LIPL45-RELATED LIPOPROTEIN-RELATED"/>
    <property type="match status" value="1"/>
</dbReference>
<comment type="caution">
    <text evidence="4">The sequence shown here is derived from an EMBL/GenBank/DDBJ whole genome shotgun (WGS) entry which is preliminary data.</text>
</comment>
<feature type="signal peptide" evidence="2">
    <location>
        <begin position="1"/>
        <end position="23"/>
    </location>
</feature>
<accession>A0ABV3QWH1</accession>
<dbReference type="Proteomes" id="UP001556196">
    <property type="component" value="Unassembled WGS sequence"/>
</dbReference>
<proteinExistence type="predicted"/>
<feature type="chain" id="PRO_5046318622" evidence="2">
    <location>
        <begin position="24"/>
        <end position="251"/>
    </location>
</feature>
<gene>
    <name evidence="4" type="ORF">ABUE31_05300</name>
</gene>
<protein>
    <submittedName>
        <fullName evidence="4">FecR domain-containing protein</fullName>
    </submittedName>
</protein>
<dbReference type="Pfam" id="PF04773">
    <property type="entry name" value="FecR"/>
    <property type="match status" value="1"/>
</dbReference>
<evidence type="ECO:0000259" key="3">
    <source>
        <dbReference type="Pfam" id="PF04773"/>
    </source>
</evidence>
<name>A0ABV3QWH1_9HYPH</name>
<dbReference type="PANTHER" id="PTHR38731:SF3">
    <property type="entry name" value="BLL6125 PROTEIN"/>
    <property type="match status" value="1"/>
</dbReference>
<evidence type="ECO:0000313" key="5">
    <source>
        <dbReference type="Proteomes" id="UP001556196"/>
    </source>
</evidence>
<sequence>MQNLGKKTIATAAALLATSVAFAQEQVGQATLIKTAVSGAGQPLSVRSPVYRDERITTSASGLGEFTFRDGTKFAVGGNSSVVIDRFVFDDSNSFNQLTLNAARGSFRWISGKSKSDAYEIVTPSGVIGVRGTRLDIFIGEAGLTSVVLLEGGARFCGVNGCQELRRRCDVVIATPDGGVSDPARVDRSVFQSMGTDSAFPFLSGRQRLTRGFYGFASGSCGLSSGSGMQRMERNGADRPERPNAPSGYLD</sequence>
<feature type="region of interest" description="Disordered" evidence="1">
    <location>
        <begin position="225"/>
        <end position="251"/>
    </location>
</feature>
<evidence type="ECO:0000313" key="4">
    <source>
        <dbReference type="EMBL" id="MEW9805399.1"/>
    </source>
</evidence>
<dbReference type="EMBL" id="JBFOCI010000001">
    <property type="protein sequence ID" value="MEW9805399.1"/>
    <property type="molecule type" value="Genomic_DNA"/>
</dbReference>
<reference evidence="4 5" key="1">
    <citation type="submission" date="2024-06" db="EMBL/GenBank/DDBJ databases">
        <authorList>
            <person name="Tuo L."/>
        </authorList>
    </citation>
    <scope>NUCLEOTIDE SEQUENCE [LARGE SCALE GENOMIC DNA]</scope>
    <source>
        <strain evidence="4 5">ZMM04-5</strain>
    </source>
</reference>
<feature type="domain" description="FecR protein" evidence="3">
    <location>
        <begin position="55"/>
        <end position="153"/>
    </location>
</feature>
<keyword evidence="2" id="KW-0732">Signal</keyword>
<dbReference type="InterPro" id="IPR006860">
    <property type="entry name" value="FecR"/>
</dbReference>